<dbReference type="Proteomes" id="UP000000422">
    <property type="component" value="Chromosome"/>
</dbReference>
<keyword evidence="4" id="KW-0808">Transferase</keyword>
<evidence type="ECO:0000259" key="3">
    <source>
        <dbReference type="Pfam" id="PF14306"/>
    </source>
</evidence>
<dbReference type="RefSeq" id="WP_011139727.1">
    <property type="nucleotide sequence ID" value="NC_005090.1"/>
</dbReference>
<dbReference type="EMBL" id="BX571662">
    <property type="protein sequence ID" value="CAE10944.1"/>
    <property type="molecule type" value="Genomic_DNA"/>
</dbReference>
<name>Q7M820_WOLSU</name>
<accession>Q7M820</accession>
<feature type="domain" description="Sulphate adenylyltransferase catalytic" evidence="2">
    <location>
        <begin position="145"/>
        <end position="350"/>
    </location>
</feature>
<dbReference type="PANTHER" id="PTHR43509">
    <property type="match status" value="1"/>
</dbReference>
<feature type="domain" description="ATP-sulfurylase PUA-like" evidence="3">
    <location>
        <begin position="3"/>
        <end position="134"/>
    </location>
</feature>
<dbReference type="InterPro" id="IPR014729">
    <property type="entry name" value="Rossmann-like_a/b/a_fold"/>
</dbReference>
<dbReference type="Pfam" id="PF14306">
    <property type="entry name" value="PUA_2"/>
    <property type="match status" value="1"/>
</dbReference>
<evidence type="ECO:0000313" key="5">
    <source>
        <dbReference type="Proteomes" id="UP000000422"/>
    </source>
</evidence>
<dbReference type="SUPFAM" id="SSF52374">
    <property type="entry name" value="Nucleotidylyl transferase"/>
    <property type="match status" value="1"/>
</dbReference>
<dbReference type="InterPro" id="IPR025980">
    <property type="entry name" value="ATP-Sase_PUA-like_dom"/>
</dbReference>
<evidence type="ECO:0000256" key="1">
    <source>
        <dbReference type="ARBA" id="ARBA00005048"/>
    </source>
</evidence>
<dbReference type="Pfam" id="PF01747">
    <property type="entry name" value="ATP-sulfurylase"/>
    <property type="match status" value="1"/>
</dbReference>
<proteinExistence type="predicted"/>
<dbReference type="SUPFAM" id="SSF88697">
    <property type="entry name" value="PUA domain-like"/>
    <property type="match status" value="1"/>
</dbReference>
<sequence length="396" mass="45289">MESARKNRALYIDKEALSVLALCQEGLLAPVKGLMNAKEMQEVDRSGIYQGKTFPVPFLLSPSGQKNEQVLKNAHKGEVLELICDKKVYGKIVVDEVFPIDREHRFKKIMGGDLSSPKAHAIYKRLGNYAVCGDYVVSEFEDVKEVKRKIKEAQEAIGAKHTAALMLSAKPLHRGHERIIRLTLDETDLLVLFLLKPYRTDIMDYSLRHKTLEYLVENYLPKSRVLIVPLEDTYLFAGGNEMILDAIVAQNLGCDKLVTGANHAGLSMYYDRNQMRSIFDTLKGIDIDIKIMSEFVYCNMCRTLVSTKTCPHGHHHHITYHSDSIFEFFRLGLLPPAVLVRKEISAIILSELFPNRFKNLERLYYDMMPSEGLLEERSDEEFYLKLMDLYQTSSLT</sequence>
<dbReference type="AlphaFoldDB" id="Q7M820"/>
<dbReference type="InterPro" id="IPR015947">
    <property type="entry name" value="PUA-like_sf"/>
</dbReference>
<comment type="pathway">
    <text evidence="1">Sulfur metabolism; hydrogen sulfide biosynthesis; sulfite from sulfate: step 1/3.</text>
</comment>
<dbReference type="Gene3D" id="3.10.400.10">
    <property type="entry name" value="Sulfate adenylyltransferase"/>
    <property type="match status" value="1"/>
</dbReference>
<keyword evidence="4" id="KW-0548">Nucleotidyltransferase</keyword>
<dbReference type="HOGENOM" id="CLU_672279_0_0_7"/>
<evidence type="ECO:0000259" key="2">
    <source>
        <dbReference type="Pfam" id="PF01747"/>
    </source>
</evidence>
<organism evidence="5">
    <name type="scientific">Wolinella succinogenes (strain ATCC 29543 / DSM 1740 / CCUG 13145 / JCM 31913 / LMG 7466 / NCTC 11488 / FDC 602W)</name>
    <name type="common">Vibrio succinogenes</name>
    <dbReference type="NCBI Taxonomy" id="273121"/>
    <lineage>
        <taxon>Bacteria</taxon>
        <taxon>Pseudomonadati</taxon>
        <taxon>Campylobacterota</taxon>
        <taxon>Epsilonproteobacteria</taxon>
        <taxon>Campylobacterales</taxon>
        <taxon>Helicobacteraceae</taxon>
        <taxon>Wolinella</taxon>
    </lineage>
</organism>
<protein>
    <submittedName>
        <fullName evidence="4">SULFATE ADENYLYLTRANSFERASE</fullName>
        <ecNumber evidence="4">2.7.7.4</ecNumber>
    </submittedName>
</protein>
<dbReference type="STRING" id="273121.WS1938"/>
<dbReference type="KEGG" id="wsu:WS1938"/>
<evidence type="ECO:0000313" key="4">
    <source>
        <dbReference type="EMBL" id="CAE10944.1"/>
    </source>
</evidence>
<dbReference type="PANTHER" id="PTHR43509:SF1">
    <property type="entry name" value="SULFATE ADENYLYLTRANSFERASE"/>
    <property type="match status" value="1"/>
</dbReference>
<dbReference type="EC" id="2.7.7.4" evidence="4"/>
<reference evidence="4 5" key="1">
    <citation type="journal article" date="2003" name="Proc. Natl. Acad. Sci. U.S.A.">
        <title>Complete genome sequence and analysis of Wolinella succinogenes.</title>
        <authorList>
            <person name="Baar C."/>
            <person name="Eppinger M."/>
            <person name="Raddatz G."/>
            <person name="Simon JM."/>
            <person name="Lanz C."/>
            <person name="Klimmek O."/>
            <person name="Nandakumar R."/>
            <person name="Gross R."/>
            <person name="Rosinus A."/>
            <person name="Keller H."/>
            <person name="Jagtap P."/>
            <person name="Linke B."/>
            <person name="Meyer F."/>
            <person name="Lederer H."/>
            <person name="Schuster S.C."/>
        </authorList>
    </citation>
    <scope>NUCLEOTIDE SEQUENCE [LARGE SCALE GENOMIC DNA]</scope>
    <source>
        <strain evidence="5">ATCC 29543 / DSM 1740 / CCUG 13145 / JCM 31913 / LMG 7466 / NCTC 11488 / FDC 602W</strain>
    </source>
</reference>
<dbReference type="InterPro" id="IPR024951">
    <property type="entry name" value="Sulfurylase_cat_dom"/>
</dbReference>
<gene>
    <name evidence="4" type="ordered locus">WS1938</name>
</gene>
<dbReference type="eggNOG" id="COG2046">
    <property type="taxonomic scope" value="Bacteria"/>
</dbReference>
<dbReference type="Gene3D" id="3.40.50.620">
    <property type="entry name" value="HUPs"/>
    <property type="match status" value="1"/>
</dbReference>
<dbReference type="GO" id="GO:0004781">
    <property type="term" value="F:sulfate adenylyltransferase (ATP) activity"/>
    <property type="evidence" value="ECO:0007669"/>
    <property type="project" value="UniProtKB-EC"/>
</dbReference>
<keyword evidence="5" id="KW-1185">Reference proteome</keyword>